<feature type="compositionally biased region" description="Basic and acidic residues" evidence="1">
    <location>
        <begin position="39"/>
        <end position="59"/>
    </location>
</feature>
<dbReference type="KEGG" id="ndv:NDEV_0707"/>
<feature type="region of interest" description="Disordered" evidence="1">
    <location>
        <begin position="28"/>
        <end position="59"/>
    </location>
</feature>
<gene>
    <name evidence="2" type="ORF">NDEV_0707</name>
</gene>
<name>A0A128A2C1_9ARCH</name>
<proteinExistence type="predicted"/>
<organism evidence="2 3">
    <name type="scientific">Nitrosotalea devaniterrae</name>
    <dbReference type="NCBI Taxonomy" id="1078905"/>
    <lineage>
        <taxon>Archaea</taxon>
        <taxon>Nitrososphaerota</taxon>
        <taxon>Nitrososphaeria</taxon>
        <taxon>Nitrosotaleales</taxon>
        <taxon>Nitrosotaleaceae</taxon>
        <taxon>Nitrosotalea</taxon>
    </lineage>
</organism>
<evidence type="ECO:0000256" key="1">
    <source>
        <dbReference type="SAM" id="MobiDB-lite"/>
    </source>
</evidence>
<reference evidence="3" key="1">
    <citation type="submission" date="2015-10" db="EMBL/GenBank/DDBJ databases">
        <authorList>
            <person name="Lehtovirta-Morley L.E."/>
            <person name="Vieille C."/>
        </authorList>
    </citation>
    <scope>NUCLEOTIDE SEQUENCE [LARGE SCALE GENOMIC DNA]</scope>
</reference>
<evidence type="ECO:0000313" key="2">
    <source>
        <dbReference type="EMBL" id="CUR51472.1"/>
    </source>
</evidence>
<keyword evidence="3" id="KW-1185">Reference proteome</keyword>
<dbReference type="Pfam" id="PF15188">
    <property type="entry name" value="CCDC-167"/>
    <property type="match status" value="1"/>
</dbReference>
<protein>
    <submittedName>
        <fullName evidence="2">Uncharacterized protein</fullName>
    </submittedName>
</protein>
<dbReference type="AlphaFoldDB" id="A0A128A2C1"/>
<evidence type="ECO:0000313" key="3">
    <source>
        <dbReference type="Proteomes" id="UP000196239"/>
    </source>
</evidence>
<dbReference type="Proteomes" id="UP000196239">
    <property type="component" value="Chromosome 1"/>
</dbReference>
<sequence length="59" mass="6764">MYAMNKKKAMAASIAIYKMRLDQVNEKLKGPNLSNEQRSTLESEKQIASEEMTKLENTK</sequence>
<dbReference type="InterPro" id="IPR028194">
    <property type="entry name" value="CC167"/>
</dbReference>
<accession>A0A128A2C1</accession>
<dbReference type="EMBL" id="LN890280">
    <property type="protein sequence ID" value="CUR51472.1"/>
    <property type="molecule type" value="Genomic_DNA"/>
</dbReference>